<evidence type="ECO:0000256" key="6">
    <source>
        <dbReference type="ARBA" id="ARBA00023136"/>
    </source>
</evidence>
<sequence length="670" mass="74860">MQNGENTQALRSILDFLRLGSVVVMLIHFYASCFPLFAGSGLSVDILDRFVYDLCHRLPFLSTPMASKSSALLLLAVSMLGSKGRKDEKMRIPPVVIALSVGLLLLYSSTAMLHLQNGHNWVLRAYIFVSSVAFLTVLYSGSRLSRYLRLRFQDDIFNEKSESFPQCEELHENEFSVNLPARYQFRGKMRSSFINLLCVFRGTLILGSPGSGKTYFFFSEIIRQHLMKGFCMFVFDFKFPTLSQMAYNYLREYAGNFSVNPQFVVINFDDLNRTHRVNALPPDLMPDITDATESSRTFMLALNKEWAKKSDFFVESAITFCTALFWFLKKYEGGRYCTLPHAIELSQIEYTKLFPVLAIEPEISVLINPFISALKRGANEQLEGQIASAKIAIARLASPSLYYVLSGNDFDLDLNNPKAPKVICAGSNPAKRQIYGAVLSLYVERMLKLVNQEGKAKSSLIFDEFPTIYVPNIDALIATARSNKVATTLGVQDMSQLVQNYGKENADVIMNIAGNIVSGQVMGDSARQLSDRIGKIMQERESISINSSETSLSRSTQLETAVPPSKIAMLSSGQFVGLIADEPSHPIKLKAFHAEVAKDHNAARAREKTQVPIPAIRDVSKADVDANFRRIKQDVHNLIEREMEKIKSSPEYQAMQAAVADSGKKSSVSM</sequence>
<keyword evidence="6 7" id="KW-0472">Membrane</keyword>
<evidence type="ECO:0000256" key="5">
    <source>
        <dbReference type="ARBA" id="ARBA00022989"/>
    </source>
</evidence>
<feature type="transmembrane region" description="Helical" evidence="7">
    <location>
        <begin position="58"/>
        <end position="80"/>
    </location>
</feature>
<keyword evidence="4 7" id="KW-0812">Transmembrane</keyword>
<evidence type="ECO:0000259" key="8">
    <source>
        <dbReference type="Pfam" id="PF14293"/>
    </source>
</evidence>
<dbReference type="InterPro" id="IPR027417">
    <property type="entry name" value="P-loop_NTPase"/>
</dbReference>
<name>A0ABZ2YPA2_9BACT</name>
<dbReference type="Pfam" id="PF14293">
    <property type="entry name" value="YWFCY"/>
    <property type="match status" value="1"/>
</dbReference>
<dbReference type="Gene3D" id="3.40.50.300">
    <property type="entry name" value="P-loop containing nucleotide triphosphate hydrolases"/>
    <property type="match status" value="2"/>
</dbReference>
<dbReference type="InterPro" id="IPR025988">
    <property type="entry name" value="YWFCY_dom"/>
</dbReference>
<dbReference type="PANTHER" id="PTHR37937:SF1">
    <property type="entry name" value="CONJUGATIVE TRANSFER: DNA TRANSPORT"/>
    <property type="match status" value="1"/>
</dbReference>
<accession>A0ABZ2YPA2</accession>
<gene>
    <name evidence="9" type="primary">mobC</name>
    <name evidence="9" type="ORF">WJU16_22230</name>
</gene>
<organism evidence="9 10">
    <name type="scientific">Chitinophaga pollutisoli</name>
    <dbReference type="NCBI Taxonomy" id="3133966"/>
    <lineage>
        <taxon>Bacteria</taxon>
        <taxon>Pseudomonadati</taxon>
        <taxon>Bacteroidota</taxon>
        <taxon>Chitinophagia</taxon>
        <taxon>Chitinophagales</taxon>
        <taxon>Chitinophagaceae</taxon>
        <taxon>Chitinophaga</taxon>
    </lineage>
</organism>
<dbReference type="PANTHER" id="PTHR37937">
    <property type="entry name" value="CONJUGATIVE TRANSFER: DNA TRANSPORT"/>
    <property type="match status" value="1"/>
</dbReference>
<feature type="transmembrane region" description="Helical" evidence="7">
    <location>
        <begin position="92"/>
        <end position="115"/>
    </location>
</feature>
<dbReference type="InterPro" id="IPR003688">
    <property type="entry name" value="TraG/VirD4"/>
</dbReference>
<keyword evidence="5 7" id="KW-1133">Transmembrane helix</keyword>
<dbReference type="Proteomes" id="UP001485459">
    <property type="component" value="Chromosome"/>
</dbReference>
<dbReference type="InterPro" id="IPR051539">
    <property type="entry name" value="T4SS-coupling_protein"/>
</dbReference>
<reference evidence="10" key="1">
    <citation type="submission" date="2024-03" db="EMBL/GenBank/DDBJ databases">
        <title>Chitinophaga horti sp. nov., isolated from garden soil.</title>
        <authorList>
            <person name="Lee D.S."/>
            <person name="Han D.M."/>
            <person name="Baek J.H."/>
            <person name="Choi D.G."/>
            <person name="Jeon J.H."/>
            <person name="Jeon C.O."/>
        </authorList>
    </citation>
    <scope>NUCLEOTIDE SEQUENCE [LARGE SCALE GENOMIC DNA]</scope>
    <source>
        <strain evidence="10">GPA1</strain>
    </source>
</reference>
<dbReference type="CDD" id="cd01127">
    <property type="entry name" value="TrwB_TraG_TraD_VirD4"/>
    <property type="match status" value="1"/>
</dbReference>
<evidence type="ECO:0000256" key="3">
    <source>
        <dbReference type="ARBA" id="ARBA00022475"/>
    </source>
</evidence>
<keyword evidence="10" id="KW-1185">Reference proteome</keyword>
<evidence type="ECO:0000256" key="7">
    <source>
        <dbReference type="SAM" id="Phobius"/>
    </source>
</evidence>
<dbReference type="SUPFAM" id="SSF52540">
    <property type="entry name" value="P-loop containing nucleoside triphosphate hydrolases"/>
    <property type="match status" value="1"/>
</dbReference>
<comment type="subcellular location">
    <subcellularLocation>
        <location evidence="1">Cell membrane</location>
        <topology evidence="1">Multi-pass membrane protein</topology>
    </subcellularLocation>
</comment>
<evidence type="ECO:0000256" key="1">
    <source>
        <dbReference type="ARBA" id="ARBA00004651"/>
    </source>
</evidence>
<dbReference type="Pfam" id="PF02534">
    <property type="entry name" value="T4SS-DNA_transf"/>
    <property type="match status" value="1"/>
</dbReference>
<feature type="transmembrane region" description="Helical" evidence="7">
    <location>
        <begin position="121"/>
        <end position="141"/>
    </location>
</feature>
<evidence type="ECO:0000256" key="4">
    <source>
        <dbReference type="ARBA" id="ARBA00022692"/>
    </source>
</evidence>
<keyword evidence="3" id="KW-1003">Cell membrane</keyword>
<evidence type="ECO:0000313" key="10">
    <source>
        <dbReference type="Proteomes" id="UP001485459"/>
    </source>
</evidence>
<proteinExistence type="inferred from homology"/>
<dbReference type="RefSeq" id="WP_126247872.1">
    <property type="nucleotide sequence ID" value="NZ_CP149822.1"/>
</dbReference>
<evidence type="ECO:0000256" key="2">
    <source>
        <dbReference type="ARBA" id="ARBA00008806"/>
    </source>
</evidence>
<protein>
    <submittedName>
        <fullName evidence="9">Conjugal transfer protein MobC</fullName>
    </submittedName>
</protein>
<feature type="transmembrane region" description="Helical" evidence="7">
    <location>
        <begin position="16"/>
        <end position="38"/>
    </location>
</feature>
<comment type="similarity">
    <text evidence="2">Belongs to the VirD4/TraG family.</text>
</comment>
<dbReference type="NCBIfam" id="NF041326">
    <property type="entry name" value="Bacteroid_MobC"/>
    <property type="match status" value="1"/>
</dbReference>
<evidence type="ECO:0000313" key="9">
    <source>
        <dbReference type="EMBL" id="WZN40684.1"/>
    </source>
</evidence>
<dbReference type="EMBL" id="CP149822">
    <property type="protein sequence ID" value="WZN40684.1"/>
    <property type="molecule type" value="Genomic_DNA"/>
</dbReference>
<feature type="domain" description="YWFCY" evidence="8">
    <location>
        <begin position="5"/>
        <end position="149"/>
    </location>
</feature>